<dbReference type="Pfam" id="PF08448">
    <property type="entry name" value="PAS_4"/>
    <property type="match status" value="1"/>
</dbReference>
<dbReference type="CDD" id="cd00130">
    <property type="entry name" value="PAS"/>
    <property type="match status" value="2"/>
</dbReference>
<dbReference type="EMBL" id="JBHSLU010000004">
    <property type="protein sequence ID" value="MFC5504154.1"/>
    <property type="molecule type" value="Genomic_DNA"/>
</dbReference>
<proteinExistence type="predicted"/>
<keyword evidence="1" id="KW-0175">Coiled coil</keyword>
<protein>
    <submittedName>
        <fullName evidence="3">Transcriptional regulator PpsR</fullName>
    </submittedName>
</protein>
<dbReference type="Proteomes" id="UP001596060">
    <property type="component" value="Unassembled WGS sequence"/>
</dbReference>
<dbReference type="InterPro" id="IPR035965">
    <property type="entry name" value="PAS-like_dom_sf"/>
</dbReference>
<dbReference type="InterPro" id="IPR011785">
    <property type="entry name" value="Tscrpt_reg_PpsR-CrtJ"/>
</dbReference>
<dbReference type="InterPro" id="IPR013656">
    <property type="entry name" value="PAS_4"/>
</dbReference>
<dbReference type="Gene3D" id="3.30.450.20">
    <property type="entry name" value="PAS domain"/>
    <property type="match status" value="2"/>
</dbReference>
<dbReference type="InterPro" id="IPR002197">
    <property type="entry name" value="HTH_Fis"/>
</dbReference>
<dbReference type="PRINTS" id="PR01590">
    <property type="entry name" value="HTHFIS"/>
</dbReference>
<keyword evidence="4" id="KW-1185">Reference proteome</keyword>
<accession>A0ABW0NX49</accession>
<sequence>MDVFAPQTPTLGFKGQSGWLGRLAPETAGSLITASSDIALVLDREGVIVDVSLGTPELRREDCRSWIGRPWTEVVSVESRPKVQDLLKGAADEAAIQFRELNHPLPGGTDLPVRYSAMQVGQDGTIVALGRDLRNLAHLQQQLVEAQQAMEREYARLRMAETRYRMLFHLTSEPVVIVEATQLRVVEANPAAQQHLELPADKLTNTSILAGLAPESGEALQGMLRTVQATGRADETEIALASGGKRFRALASAFRQDQAGYLLIRLTPLAGEGSAGSGFESRILGLLEHLPDGFVVISPELKILEANRAFLDLAQLSSKHQALGEPLDMWLGRPGIDLQLLMVTLTEHGVVRNFNTIVRGQFGTVEEVEISAVPALSGSTPSYGFVIRSLGVRNALAGQRGRGLPRSVEHLTELVGRVSLRELVRETTDVIEKLCIEAALELSKDNRASAANMLGLSRQSFYAKLRRHGLGDLDDGEDDGSDLN</sequence>
<name>A0ABW0NX49_9HYPH</name>
<comment type="caution">
    <text evidence="3">The sequence shown here is derived from an EMBL/GenBank/DDBJ whole genome shotgun (WGS) entry which is preliminary data.</text>
</comment>
<dbReference type="Pfam" id="PF13188">
    <property type="entry name" value="PAS_8"/>
    <property type="match status" value="2"/>
</dbReference>
<evidence type="ECO:0000313" key="3">
    <source>
        <dbReference type="EMBL" id="MFC5504154.1"/>
    </source>
</evidence>
<feature type="domain" description="PAS" evidence="2">
    <location>
        <begin position="281"/>
        <end position="350"/>
    </location>
</feature>
<dbReference type="SUPFAM" id="SSF46689">
    <property type="entry name" value="Homeodomain-like"/>
    <property type="match status" value="1"/>
</dbReference>
<gene>
    <name evidence="3" type="primary">ppsR</name>
    <name evidence="3" type="ORF">ACFPN9_02650</name>
</gene>
<organism evidence="3 4">
    <name type="scientific">Bosea massiliensis</name>
    <dbReference type="NCBI Taxonomy" id="151419"/>
    <lineage>
        <taxon>Bacteria</taxon>
        <taxon>Pseudomonadati</taxon>
        <taxon>Pseudomonadota</taxon>
        <taxon>Alphaproteobacteria</taxon>
        <taxon>Hyphomicrobiales</taxon>
        <taxon>Boseaceae</taxon>
        <taxon>Bosea</taxon>
    </lineage>
</organism>
<feature type="domain" description="PAS" evidence="2">
    <location>
        <begin position="26"/>
        <end position="92"/>
    </location>
</feature>
<dbReference type="RefSeq" id="WP_082735478.1">
    <property type="nucleotide sequence ID" value="NZ_JBHSLU010000004.1"/>
</dbReference>
<evidence type="ECO:0000259" key="2">
    <source>
        <dbReference type="SMART" id="SM00091"/>
    </source>
</evidence>
<dbReference type="Gene3D" id="1.20.5.430">
    <property type="match status" value="1"/>
</dbReference>
<dbReference type="SUPFAM" id="SSF55785">
    <property type="entry name" value="PYP-like sensor domain (PAS domain)"/>
    <property type="match status" value="3"/>
</dbReference>
<dbReference type="InterPro" id="IPR009057">
    <property type="entry name" value="Homeodomain-like_sf"/>
</dbReference>
<dbReference type="NCBIfam" id="TIGR02040">
    <property type="entry name" value="PpsR-CrtJ"/>
    <property type="match status" value="1"/>
</dbReference>
<evidence type="ECO:0000256" key="1">
    <source>
        <dbReference type="SAM" id="Coils"/>
    </source>
</evidence>
<reference evidence="4" key="1">
    <citation type="journal article" date="2019" name="Int. J. Syst. Evol. Microbiol.">
        <title>The Global Catalogue of Microorganisms (GCM) 10K type strain sequencing project: providing services to taxonomists for standard genome sequencing and annotation.</title>
        <authorList>
            <consortium name="The Broad Institute Genomics Platform"/>
            <consortium name="The Broad Institute Genome Sequencing Center for Infectious Disease"/>
            <person name="Wu L."/>
            <person name="Ma J."/>
        </authorList>
    </citation>
    <scope>NUCLEOTIDE SEQUENCE [LARGE SCALE GENOMIC DNA]</scope>
    <source>
        <strain evidence="4">CCUG 43117</strain>
    </source>
</reference>
<dbReference type="SMART" id="SM00091">
    <property type="entry name" value="PAS"/>
    <property type="match status" value="3"/>
</dbReference>
<feature type="coiled-coil region" evidence="1">
    <location>
        <begin position="129"/>
        <end position="163"/>
    </location>
</feature>
<dbReference type="Gene3D" id="1.10.10.60">
    <property type="entry name" value="Homeodomain-like"/>
    <property type="match status" value="1"/>
</dbReference>
<feature type="domain" description="PAS" evidence="2">
    <location>
        <begin position="162"/>
        <end position="229"/>
    </location>
</feature>
<dbReference type="InterPro" id="IPR000014">
    <property type="entry name" value="PAS"/>
</dbReference>
<evidence type="ECO:0000313" key="4">
    <source>
        <dbReference type="Proteomes" id="UP001596060"/>
    </source>
</evidence>
<dbReference type="Pfam" id="PF02954">
    <property type="entry name" value="HTH_8"/>
    <property type="match status" value="1"/>
</dbReference>